<name>A0AAD1Y759_EUPCR</name>
<evidence type="ECO:0000256" key="3">
    <source>
        <dbReference type="ARBA" id="ARBA00022670"/>
    </source>
</evidence>
<keyword evidence="3 11" id="KW-0645">Protease</keyword>
<proteinExistence type="inferred from homology"/>
<dbReference type="AlphaFoldDB" id="A0AAD1Y759"/>
<accession>A0AAD1Y759</accession>
<dbReference type="InterPro" id="IPR022684">
    <property type="entry name" value="Calpain_cysteine_protease"/>
</dbReference>
<dbReference type="PRINTS" id="PR00704">
    <property type="entry name" value="CALPAIN"/>
</dbReference>
<dbReference type="InterPro" id="IPR000169">
    <property type="entry name" value="Pept_cys_AS"/>
</dbReference>
<keyword evidence="2" id="KW-0597">Phosphoprotein</keyword>
<sequence>MEPKTIQLKTGSIITRIPVGEYDEEWEIDHRNSSRIFITLDISQSTGVVIVGYDTDDVVTESADPMERKTLFEIRKEPPYCFKFGLNVQEEYQLQDHRKYASRDVANLKERVEHIRENMIKIPFEIMDVPSIEGFLEDVGYENYIDPSFPPDNTSIYDVTNIDEFPLDEAPVWKRPIEFMDGRPHLFYDDPEPNDINQGALGDCWFLAAMASLAESPAMIKRLFLHQEYNEYGIYQLRICKNGEWVVVTIDDYIPCYLNGGPIFCSPTGNELWAMLLEKAYAKLHGNYYQLRAGFLAHGMMDLSGCPTSKYSFGSERLILDKILAYSDKLWKVLQESDKKGHIMCAGTPGVDIWTEGESPNQETGIVPGHAYSVIAAKEYNGLKLLQIRNPWGQFEWGGKWSDHDHHNWTQEMIDAFEPDFNSKDGTFWMSYEDFFKYFTSITICKIQNWHELRLKGKFIRAIEDSRGEPDWVISQFFYTFSLDNDATVEIGLHQEDERILGADKRPYLDICYVILKKEENKQLKVVGISDLVTERDSEDSFHLEAGNYIVVPRTIGSLLKAFSFNSEEVPLKSSTEEGKMWNAKVVSTFSDVFRKIDLRLDGILTARELNLFGHITDSDLFKHVTPESFDGPEFENISHVEDGITRYGFYQLMGKYSESEVSRMLRRLGYDKSLQSTKSRVFVITFHSTEEIRVKIGNAVKCDINEKAADLIMSKYLENQGAKNAKEDENVIIFRKFHEKCYGNSIGAINKSQSNVAVTLDMTNSQNCEYTPTSGVATVVIPPNSVKYLGGLVVNPKADSLSSNYKFSSRVI</sequence>
<dbReference type="Gene3D" id="3.90.70.10">
    <property type="entry name" value="Cysteine proteinases"/>
    <property type="match status" value="1"/>
</dbReference>
<keyword evidence="8 11" id="KW-0788">Thiol protease</keyword>
<keyword evidence="7 11" id="KW-0378">Hydrolase</keyword>
<evidence type="ECO:0000256" key="8">
    <source>
        <dbReference type="ARBA" id="ARBA00022807"/>
    </source>
</evidence>
<dbReference type="GO" id="GO:0006508">
    <property type="term" value="P:proteolysis"/>
    <property type="evidence" value="ECO:0007669"/>
    <property type="project" value="UniProtKB-KW"/>
</dbReference>
<dbReference type="SUPFAM" id="SSF54001">
    <property type="entry name" value="Cysteine proteinases"/>
    <property type="match status" value="1"/>
</dbReference>
<dbReference type="PROSITE" id="PS00139">
    <property type="entry name" value="THIOL_PROTEASE_CYS"/>
    <property type="match status" value="1"/>
</dbReference>
<keyword evidence="14" id="KW-1185">Reference proteome</keyword>
<dbReference type="EMBL" id="CAMPGE010028341">
    <property type="protein sequence ID" value="CAI2385872.1"/>
    <property type="molecule type" value="Genomic_DNA"/>
</dbReference>
<dbReference type="Proteomes" id="UP001295684">
    <property type="component" value="Unassembled WGS sequence"/>
</dbReference>
<evidence type="ECO:0000256" key="10">
    <source>
        <dbReference type="PIRSR" id="PIRSR622684-1"/>
    </source>
</evidence>
<gene>
    <name evidence="13" type="ORF">ECRASSUSDP1_LOCUS27465</name>
</gene>
<keyword evidence="6" id="KW-0863">Zinc-finger</keyword>
<protein>
    <recommendedName>
        <fullName evidence="12">Calpain catalytic domain-containing protein</fullName>
    </recommendedName>
</protein>
<dbReference type="InterPro" id="IPR001300">
    <property type="entry name" value="Peptidase_C2_calpain_cat"/>
</dbReference>
<reference evidence="13" key="1">
    <citation type="submission" date="2023-07" db="EMBL/GenBank/DDBJ databases">
        <authorList>
            <consortium name="AG Swart"/>
            <person name="Singh M."/>
            <person name="Singh A."/>
            <person name="Seah K."/>
            <person name="Emmerich C."/>
        </authorList>
    </citation>
    <scope>NUCLEOTIDE SEQUENCE</scope>
    <source>
        <strain evidence="13">DP1</strain>
    </source>
</reference>
<evidence type="ECO:0000259" key="12">
    <source>
        <dbReference type="PROSITE" id="PS50203"/>
    </source>
</evidence>
<dbReference type="FunFam" id="3.90.70.10:FF:000010">
    <property type="entry name" value="Calpain 15"/>
    <property type="match status" value="1"/>
</dbReference>
<dbReference type="CDD" id="cd00044">
    <property type="entry name" value="CysPc"/>
    <property type="match status" value="1"/>
</dbReference>
<feature type="active site" evidence="10 11">
    <location>
        <position position="390"/>
    </location>
</feature>
<dbReference type="InterPro" id="IPR038765">
    <property type="entry name" value="Papain-like_cys_pep_sf"/>
</dbReference>
<evidence type="ECO:0000256" key="1">
    <source>
        <dbReference type="ARBA" id="ARBA00007623"/>
    </source>
</evidence>
<dbReference type="SMART" id="SM00230">
    <property type="entry name" value="CysPc"/>
    <property type="match status" value="1"/>
</dbReference>
<feature type="domain" description="Calpain catalytic" evidence="12">
    <location>
        <begin position="143"/>
        <end position="448"/>
    </location>
</feature>
<evidence type="ECO:0000256" key="5">
    <source>
        <dbReference type="ARBA" id="ARBA00022737"/>
    </source>
</evidence>
<evidence type="ECO:0000313" key="13">
    <source>
        <dbReference type="EMBL" id="CAI2385872.1"/>
    </source>
</evidence>
<keyword evidence="5" id="KW-0677">Repeat</keyword>
<dbReference type="GO" id="GO:0008270">
    <property type="term" value="F:zinc ion binding"/>
    <property type="evidence" value="ECO:0007669"/>
    <property type="project" value="UniProtKB-KW"/>
</dbReference>
<keyword evidence="4" id="KW-0479">Metal-binding</keyword>
<evidence type="ECO:0000256" key="7">
    <source>
        <dbReference type="ARBA" id="ARBA00022801"/>
    </source>
</evidence>
<dbReference type="PROSITE" id="PS50203">
    <property type="entry name" value="CALPAIN_CAT"/>
    <property type="match status" value="1"/>
</dbReference>
<comment type="caution">
    <text evidence="13">The sequence shown here is derived from an EMBL/GenBank/DDBJ whole genome shotgun (WGS) entry which is preliminary data.</text>
</comment>
<dbReference type="PANTHER" id="PTHR10183">
    <property type="entry name" value="CALPAIN"/>
    <property type="match status" value="1"/>
</dbReference>
<feature type="active site" evidence="10 11">
    <location>
        <position position="370"/>
    </location>
</feature>
<evidence type="ECO:0000256" key="4">
    <source>
        <dbReference type="ARBA" id="ARBA00022723"/>
    </source>
</evidence>
<evidence type="ECO:0000313" key="14">
    <source>
        <dbReference type="Proteomes" id="UP001295684"/>
    </source>
</evidence>
<keyword evidence="9" id="KW-0862">Zinc</keyword>
<evidence type="ECO:0000256" key="9">
    <source>
        <dbReference type="ARBA" id="ARBA00022833"/>
    </source>
</evidence>
<dbReference type="Gene3D" id="1.10.238.10">
    <property type="entry name" value="EF-hand"/>
    <property type="match status" value="1"/>
</dbReference>
<evidence type="ECO:0000256" key="11">
    <source>
        <dbReference type="PROSITE-ProRule" id="PRU00239"/>
    </source>
</evidence>
<evidence type="ECO:0000256" key="2">
    <source>
        <dbReference type="ARBA" id="ARBA00022553"/>
    </source>
</evidence>
<dbReference type="GO" id="GO:0004198">
    <property type="term" value="F:calcium-dependent cysteine-type endopeptidase activity"/>
    <property type="evidence" value="ECO:0007669"/>
    <property type="project" value="InterPro"/>
</dbReference>
<dbReference type="PANTHER" id="PTHR10183:SF379">
    <property type="entry name" value="CALPAIN-5"/>
    <property type="match status" value="1"/>
</dbReference>
<dbReference type="Pfam" id="PF00648">
    <property type="entry name" value="Peptidase_C2"/>
    <property type="match status" value="1"/>
</dbReference>
<feature type="active site" evidence="10 11">
    <location>
        <position position="204"/>
    </location>
</feature>
<evidence type="ECO:0000256" key="6">
    <source>
        <dbReference type="ARBA" id="ARBA00022771"/>
    </source>
</evidence>
<comment type="similarity">
    <text evidence="1">Belongs to the peptidase C2 family.</text>
</comment>
<organism evidence="13 14">
    <name type="scientific">Euplotes crassus</name>
    <dbReference type="NCBI Taxonomy" id="5936"/>
    <lineage>
        <taxon>Eukaryota</taxon>
        <taxon>Sar</taxon>
        <taxon>Alveolata</taxon>
        <taxon>Ciliophora</taxon>
        <taxon>Intramacronucleata</taxon>
        <taxon>Spirotrichea</taxon>
        <taxon>Hypotrichia</taxon>
        <taxon>Euplotida</taxon>
        <taxon>Euplotidae</taxon>
        <taxon>Moneuplotes</taxon>
    </lineage>
</organism>